<accession>A0ABW3AY73</accession>
<organism evidence="1 2">
    <name type="scientific">Mucilaginibacter litoreus</name>
    <dbReference type="NCBI Taxonomy" id="1048221"/>
    <lineage>
        <taxon>Bacteria</taxon>
        <taxon>Pseudomonadati</taxon>
        <taxon>Bacteroidota</taxon>
        <taxon>Sphingobacteriia</taxon>
        <taxon>Sphingobacteriales</taxon>
        <taxon>Sphingobacteriaceae</taxon>
        <taxon>Mucilaginibacter</taxon>
    </lineage>
</organism>
<dbReference type="SUPFAM" id="SSF110849">
    <property type="entry name" value="ParB/Sulfiredoxin"/>
    <property type="match status" value="1"/>
</dbReference>
<gene>
    <name evidence="1" type="ORF">ACFQZX_17860</name>
</gene>
<evidence type="ECO:0000313" key="1">
    <source>
        <dbReference type="EMBL" id="MFD0795493.1"/>
    </source>
</evidence>
<dbReference type="CDD" id="cd16387">
    <property type="entry name" value="ParB_N_Srx"/>
    <property type="match status" value="1"/>
</dbReference>
<keyword evidence="2" id="KW-1185">Reference proteome</keyword>
<evidence type="ECO:0008006" key="3">
    <source>
        <dbReference type="Google" id="ProtNLM"/>
    </source>
</evidence>
<name>A0ABW3AY73_9SPHI</name>
<dbReference type="InterPro" id="IPR036086">
    <property type="entry name" value="ParB/Sulfiredoxin_sf"/>
</dbReference>
<reference evidence="2" key="1">
    <citation type="journal article" date="2019" name="Int. J. Syst. Evol. Microbiol.">
        <title>The Global Catalogue of Microorganisms (GCM) 10K type strain sequencing project: providing services to taxonomists for standard genome sequencing and annotation.</title>
        <authorList>
            <consortium name="The Broad Institute Genomics Platform"/>
            <consortium name="The Broad Institute Genome Sequencing Center for Infectious Disease"/>
            <person name="Wu L."/>
            <person name="Ma J."/>
        </authorList>
    </citation>
    <scope>NUCLEOTIDE SEQUENCE [LARGE SCALE GENOMIC DNA]</scope>
    <source>
        <strain evidence="2">CCUG 61484</strain>
    </source>
</reference>
<protein>
    <recommendedName>
        <fullName evidence="3">ParB/Sulfiredoxin domain-containing protein</fullName>
    </recommendedName>
</protein>
<comment type="caution">
    <text evidence="1">The sequence shown here is derived from an EMBL/GenBank/DDBJ whole genome shotgun (WGS) entry which is preliminary data.</text>
</comment>
<dbReference type="EMBL" id="JBHTHZ010000014">
    <property type="protein sequence ID" value="MFD0795493.1"/>
    <property type="molecule type" value="Genomic_DNA"/>
</dbReference>
<sequence>MNQTITEIDPRDLHFDPENPRIAEFSAGHNLSERDIVQILWNAMGVEEIVLSIKASGFFEHEPLIATAENDKLIVIEGNRRLAAIKCILDPSLADYIGINKNALMVPEEIKASLRTVPVIVVGARKDAWKFIGFKHINGPAKWGSYAKAQYISLIKNEYQISLEQIASQIGDTHKTVQKLYQGLQVIEQAERVGKFDRADINAPRLYFSHLYTGLSYEGIRDFIGIKDVSEEVSNPVPEDKQDNLGELLLWLFGSASSQMEPVIQSQNPDLRRLEAIVKNKEATYALRDGVPLIVAYDISQPKDETFEQSLLEAKRALQKAQSYQTEGFDGKDESLLKLASSVANIADELYDGMEQKWKSLQENAGTKKRLFSED</sequence>
<proteinExistence type="predicted"/>
<dbReference type="RefSeq" id="WP_377117945.1">
    <property type="nucleotide sequence ID" value="NZ_JBHTHZ010000014.1"/>
</dbReference>
<evidence type="ECO:0000313" key="2">
    <source>
        <dbReference type="Proteomes" id="UP001597010"/>
    </source>
</evidence>
<dbReference type="Proteomes" id="UP001597010">
    <property type="component" value="Unassembled WGS sequence"/>
</dbReference>